<organism evidence="11 12">
    <name type="scientific">Anaerobacillus alkalilacustris</name>
    <dbReference type="NCBI Taxonomy" id="393763"/>
    <lineage>
        <taxon>Bacteria</taxon>
        <taxon>Bacillati</taxon>
        <taxon>Bacillota</taxon>
        <taxon>Bacilli</taxon>
        <taxon>Bacillales</taxon>
        <taxon>Bacillaceae</taxon>
        <taxon>Anaerobacillus</taxon>
    </lineage>
</organism>
<feature type="domain" description="OmpR/PhoB-type" evidence="10">
    <location>
        <begin position="128"/>
        <end position="226"/>
    </location>
</feature>
<dbReference type="PROSITE" id="PS51755">
    <property type="entry name" value="OMPR_PHOB"/>
    <property type="match status" value="1"/>
</dbReference>
<dbReference type="Pfam" id="PF00072">
    <property type="entry name" value="Response_reg"/>
    <property type="match status" value="1"/>
</dbReference>
<comment type="caution">
    <text evidence="11">The sequence shown here is derived from an EMBL/GenBank/DDBJ whole genome shotgun (WGS) entry which is preliminary data.</text>
</comment>
<evidence type="ECO:0000256" key="8">
    <source>
        <dbReference type="PROSITE-ProRule" id="PRU01091"/>
    </source>
</evidence>
<reference evidence="11 12" key="1">
    <citation type="submission" date="2016-10" db="EMBL/GenBank/DDBJ databases">
        <title>Draft genome sequences of four alkaliphilic bacteria belonging to the Anaerobacillus genus.</title>
        <authorList>
            <person name="Bassil N.M."/>
            <person name="Lloyd J.R."/>
        </authorList>
    </citation>
    <scope>NUCLEOTIDE SEQUENCE [LARGE SCALE GENOMIC DNA]</scope>
    <source>
        <strain evidence="11 12">DSM 18345</strain>
    </source>
</reference>
<dbReference type="SMART" id="SM00862">
    <property type="entry name" value="Trans_reg_C"/>
    <property type="match status" value="1"/>
</dbReference>
<dbReference type="InterPro" id="IPR036388">
    <property type="entry name" value="WH-like_DNA-bd_sf"/>
</dbReference>
<name>A0A1S2LQ63_9BACI</name>
<dbReference type="GO" id="GO:0005829">
    <property type="term" value="C:cytosol"/>
    <property type="evidence" value="ECO:0007669"/>
    <property type="project" value="TreeGrafter"/>
</dbReference>
<dbReference type="GO" id="GO:0000976">
    <property type="term" value="F:transcription cis-regulatory region binding"/>
    <property type="evidence" value="ECO:0007669"/>
    <property type="project" value="TreeGrafter"/>
</dbReference>
<evidence type="ECO:0000259" key="9">
    <source>
        <dbReference type="PROSITE" id="PS50110"/>
    </source>
</evidence>
<evidence type="ECO:0000313" key="12">
    <source>
        <dbReference type="Proteomes" id="UP000179524"/>
    </source>
</evidence>
<keyword evidence="3" id="KW-0902">Two-component regulatory system</keyword>
<dbReference type="EMBL" id="MLQR01000017">
    <property type="protein sequence ID" value="OIJ14658.1"/>
    <property type="molecule type" value="Genomic_DNA"/>
</dbReference>
<evidence type="ECO:0000256" key="4">
    <source>
        <dbReference type="ARBA" id="ARBA00023015"/>
    </source>
</evidence>
<dbReference type="FunFam" id="1.10.10.10:FF:000018">
    <property type="entry name" value="DNA-binding response regulator ResD"/>
    <property type="match status" value="1"/>
</dbReference>
<keyword evidence="6" id="KW-0804">Transcription</keyword>
<dbReference type="Gene3D" id="6.10.250.690">
    <property type="match status" value="1"/>
</dbReference>
<dbReference type="OrthoDB" id="9790442at2"/>
<feature type="DNA-binding region" description="OmpR/PhoB-type" evidence="8">
    <location>
        <begin position="128"/>
        <end position="226"/>
    </location>
</feature>
<dbReference type="Pfam" id="PF00486">
    <property type="entry name" value="Trans_reg_C"/>
    <property type="match status" value="1"/>
</dbReference>
<dbReference type="Gene3D" id="1.10.10.10">
    <property type="entry name" value="Winged helix-like DNA-binding domain superfamily/Winged helix DNA-binding domain"/>
    <property type="match status" value="1"/>
</dbReference>
<dbReference type="GO" id="GO:0006355">
    <property type="term" value="P:regulation of DNA-templated transcription"/>
    <property type="evidence" value="ECO:0007669"/>
    <property type="project" value="InterPro"/>
</dbReference>
<dbReference type="PANTHER" id="PTHR48111">
    <property type="entry name" value="REGULATOR OF RPOS"/>
    <property type="match status" value="1"/>
</dbReference>
<dbReference type="PANTHER" id="PTHR48111:SF21">
    <property type="entry name" value="DNA-BINDING DUAL MASTER TRANSCRIPTIONAL REGULATOR RPAA"/>
    <property type="match status" value="1"/>
</dbReference>
<dbReference type="AlphaFoldDB" id="A0A1S2LQ63"/>
<protein>
    <submittedName>
        <fullName evidence="11">DNA-binding response regulator</fullName>
    </submittedName>
</protein>
<dbReference type="PROSITE" id="PS50110">
    <property type="entry name" value="RESPONSE_REGULATORY"/>
    <property type="match status" value="1"/>
</dbReference>
<proteinExistence type="predicted"/>
<dbReference type="InterPro" id="IPR016032">
    <property type="entry name" value="Sig_transdc_resp-reg_C-effctor"/>
</dbReference>
<accession>A0A1S2LQ63</accession>
<evidence type="ECO:0000256" key="3">
    <source>
        <dbReference type="ARBA" id="ARBA00023012"/>
    </source>
</evidence>
<dbReference type="Proteomes" id="UP000179524">
    <property type="component" value="Unassembled WGS sequence"/>
</dbReference>
<evidence type="ECO:0000259" key="10">
    <source>
        <dbReference type="PROSITE" id="PS51755"/>
    </source>
</evidence>
<gene>
    <name evidence="11" type="ORF">BKP37_07800</name>
</gene>
<keyword evidence="12" id="KW-1185">Reference proteome</keyword>
<comment type="subcellular location">
    <subcellularLocation>
        <location evidence="1">Cytoplasm</location>
    </subcellularLocation>
</comment>
<sequence length="229" mass="26535">MKKLKLLVVDDDPNICELIRLYCEKEGYVVKIAYSGTEGLNTFFDDAFDLLILDIMLPGLDGWELCKEIRSSFKTPIIMLTGKGESYDIIKGLDLGADDYVVKPFDPNELIARVKAVLRRYNVLNSEQEIISFPTLVIDMKQYKVRSYEEEITLPPKEIELLFFLAANANRVFTRQQLLDQIWGYDFEGDPRTVDVHIKRIREKLGKKAIDWELKTLRGIGYKFEVKVQ</sequence>
<dbReference type="InterPro" id="IPR001789">
    <property type="entry name" value="Sig_transdc_resp-reg_receiver"/>
</dbReference>
<dbReference type="Gene3D" id="3.40.50.2300">
    <property type="match status" value="1"/>
</dbReference>
<dbReference type="InterPro" id="IPR001867">
    <property type="entry name" value="OmpR/PhoB-type_DNA-bd"/>
</dbReference>
<dbReference type="GO" id="GO:0000156">
    <property type="term" value="F:phosphorelay response regulator activity"/>
    <property type="evidence" value="ECO:0007669"/>
    <property type="project" value="TreeGrafter"/>
</dbReference>
<feature type="domain" description="Response regulatory" evidence="9">
    <location>
        <begin position="5"/>
        <end position="118"/>
    </location>
</feature>
<keyword evidence="2 7" id="KW-0597">Phosphoprotein</keyword>
<dbReference type="SUPFAM" id="SSF52172">
    <property type="entry name" value="CheY-like"/>
    <property type="match status" value="1"/>
</dbReference>
<dbReference type="InterPro" id="IPR011006">
    <property type="entry name" value="CheY-like_superfamily"/>
</dbReference>
<evidence type="ECO:0000256" key="5">
    <source>
        <dbReference type="ARBA" id="ARBA00023125"/>
    </source>
</evidence>
<dbReference type="InterPro" id="IPR039420">
    <property type="entry name" value="WalR-like"/>
</dbReference>
<evidence type="ECO:0000256" key="1">
    <source>
        <dbReference type="ARBA" id="ARBA00004496"/>
    </source>
</evidence>
<evidence type="ECO:0000313" key="11">
    <source>
        <dbReference type="EMBL" id="OIJ14658.1"/>
    </source>
</evidence>
<evidence type="ECO:0000256" key="7">
    <source>
        <dbReference type="PROSITE-ProRule" id="PRU00169"/>
    </source>
</evidence>
<feature type="modified residue" description="4-aspartylphosphate" evidence="7">
    <location>
        <position position="54"/>
    </location>
</feature>
<dbReference type="SMART" id="SM00448">
    <property type="entry name" value="REC"/>
    <property type="match status" value="1"/>
</dbReference>
<dbReference type="GO" id="GO:0032993">
    <property type="term" value="C:protein-DNA complex"/>
    <property type="evidence" value="ECO:0007669"/>
    <property type="project" value="TreeGrafter"/>
</dbReference>
<dbReference type="CDD" id="cd00383">
    <property type="entry name" value="trans_reg_C"/>
    <property type="match status" value="1"/>
</dbReference>
<keyword evidence="4" id="KW-0805">Transcription regulation</keyword>
<dbReference type="FunFam" id="3.40.50.2300:FF:000001">
    <property type="entry name" value="DNA-binding response regulator PhoB"/>
    <property type="match status" value="1"/>
</dbReference>
<dbReference type="RefSeq" id="WP_071309047.1">
    <property type="nucleotide sequence ID" value="NZ_MLQR01000017.1"/>
</dbReference>
<keyword evidence="5 8" id="KW-0238">DNA-binding</keyword>
<evidence type="ECO:0000256" key="6">
    <source>
        <dbReference type="ARBA" id="ARBA00023163"/>
    </source>
</evidence>
<evidence type="ECO:0000256" key="2">
    <source>
        <dbReference type="ARBA" id="ARBA00022553"/>
    </source>
</evidence>
<dbReference type="SUPFAM" id="SSF46894">
    <property type="entry name" value="C-terminal effector domain of the bipartite response regulators"/>
    <property type="match status" value="1"/>
</dbReference>